<organism evidence="1 2">
    <name type="scientific">Algoriphagus locisalis</name>
    <dbReference type="NCBI Taxonomy" id="305507"/>
    <lineage>
        <taxon>Bacteria</taxon>
        <taxon>Pseudomonadati</taxon>
        <taxon>Bacteroidota</taxon>
        <taxon>Cytophagia</taxon>
        <taxon>Cytophagales</taxon>
        <taxon>Cyclobacteriaceae</taxon>
        <taxon>Algoriphagus</taxon>
    </lineage>
</organism>
<dbReference type="InterPro" id="IPR015943">
    <property type="entry name" value="WD40/YVTN_repeat-like_dom_sf"/>
</dbReference>
<name>A0A1I7AN99_9BACT</name>
<dbReference type="EMBL" id="FPBF01000002">
    <property type="protein sequence ID" value="SFT76451.1"/>
    <property type="molecule type" value="Genomic_DNA"/>
</dbReference>
<dbReference type="OrthoDB" id="833511at2"/>
<gene>
    <name evidence="1" type="ORF">SAMN04489724_2094</name>
</gene>
<keyword evidence="2" id="KW-1185">Reference proteome</keyword>
<sequence>MKRLLILILITIVCKSCTKQSNESEQDEFEFTYSVDTVMIDSGDEFIYLNSGLRMAALSPDKNLLYNYNHSSSEIEVIDLGQLKLTNRIKMEKEGPNGTGNPSSITISLDGRFFFATNTEIREFNAQLDSMKQYKFNGKKFEVLNSDETINSPFVLSPDGKFALVNYGPIEYFEVRNGISALNLADFKLKKFPLELFERSDPYHISFSENGQIRLKTIESMHIDPIDHRVLISSHNFNEAYLLDLISDSLTRKIFDSKLTQNIKQIPARSTANSREEFHKLWNGTKDYVEFGRFYYDDFNEKFWRFSQDLDRKIGDSAVYKQITTIFDKNLNQLHEEVIPIPYYGFKFFKNGKLYSYINVEDELGFAVFTFDF</sequence>
<evidence type="ECO:0000313" key="2">
    <source>
        <dbReference type="Proteomes" id="UP000199673"/>
    </source>
</evidence>
<dbReference type="STRING" id="305507.SAMN04489724_2094"/>
<dbReference type="AlphaFoldDB" id="A0A1I7AN99"/>
<dbReference type="Pfam" id="PF13970">
    <property type="entry name" value="DUF4221"/>
    <property type="match status" value="1"/>
</dbReference>
<dbReference type="RefSeq" id="WP_091692597.1">
    <property type="nucleotide sequence ID" value="NZ_FPBF01000002.1"/>
</dbReference>
<dbReference type="Gene3D" id="2.130.10.10">
    <property type="entry name" value="YVTN repeat-like/Quinoprotein amine dehydrogenase"/>
    <property type="match status" value="1"/>
</dbReference>
<proteinExistence type="predicted"/>
<reference evidence="2" key="1">
    <citation type="submission" date="2016-10" db="EMBL/GenBank/DDBJ databases">
        <authorList>
            <person name="Varghese N."/>
            <person name="Submissions S."/>
        </authorList>
    </citation>
    <scope>NUCLEOTIDE SEQUENCE [LARGE SCALE GENOMIC DNA]</scope>
    <source>
        <strain evidence="2">DSM 23445</strain>
    </source>
</reference>
<dbReference type="SUPFAM" id="SSF50969">
    <property type="entry name" value="YVTN repeat-like/Quinoprotein amine dehydrogenase"/>
    <property type="match status" value="1"/>
</dbReference>
<dbReference type="InterPro" id="IPR011044">
    <property type="entry name" value="Quino_amine_DH_bsu"/>
</dbReference>
<dbReference type="InterPro" id="IPR025316">
    <property type="entry name" value="DUF4221"/>
</dbReference>
<protein>
    <recommendedName>
        <fullName evidence="3">DUF4221 domain-containing protein</fullName>
    </recommendedName>
</protein>
<evidence type="ECO:0000313" key="1">
    <source>
        <dbReference type="EMBL" id="SFT76451.1"/>
    </source>
</evidence>
<accession>A0A1I7AN99</accession>
<dbReference type="Proteomes" id="UP000199673">
    <property type="component" value="Unassembled WGS sequence"/>
</dbReference>
<evidence type="ECO:0008006" key="3">
    <source>
        <dbReference type="Google" id="ProtNLM"/>
    </source>
</evidence>